<dbReference type="EMBL" id="AOGX02000035">
    <property type="protein sequence ID" value="EOQ87458.1"/>
    <property type="molecule type" value="Genomic_DNA"/>
</dbReference>
<evidence type="ECO:0000313" key="2">
    <source>
        <dbReference type="Proteomes" id="UP000013996"/>
    </source>
</evidence>
<accession>A0A5E8H9R7</accession>
<comment type="caution">
    <text evidence="1">The sequence shown here is derived from an EMBL/GenBank/DDBJ whole genome shotgun (WGS) entry which is preliminary data.</text>
</comment>
<name>A0A5E8H9R7_9LEPT</name>
<proteinExistence type="predicted"/>
<sequence length="183" mass="19993">MPCLALPCLAFFLTLTNCSTEKKDDITQLLLLNALSSSSSVNTECGYRTNTGPLTAAGKFEVNRTLRTIDKWETTRNGGSEIQGVVLIFSGVASTDRVRFVYSGTDLNDFGPGERKSTSTSCPFVQSTMVQGANTLGMTRDNSVSNRWLYNASGTTPSQFSMMILRDNFDDLSKTLSVILENQ</sequence>
<dbReference type="AlphaFoldDB" id="A0A5E8H9R7"/>
<protein>
    <submittedName>
        <fullName evidence="1">Uncharacterized protein</fullName>
    </submittedName>
</protein>
<evidence type="ECO:0000313" key="1">
    <source>
        <dbReference type="EMBL" id="EOQ87458.1"/>
    </source>
</evidence>
<dbReference type="Proteomes" id="UP000013996">
    <property type="component" value="Unassembled WGS sequence"/>
</dbReference>
<reference evidence="1 2" key="1">
    <citation type="submission" date="2013-04" db="EMBL/GenBank/DDBJ databases">
        <authorList>
            <person name="Harkins D.M."/>
            <person name="Durkin A.S."/>
            <person name="Brinkac L.M."/>
            <person name="Haft D.H."/>
            <person name="Selengut J.D."/>
            <person name="Sanka R."/>
            <person name="DePew J."/>
            <person name="Purushe J."/>
            <person name="Hartskeerl R.A."/>
            <person name="Ahmed A."/>
            <person name="van der Linden H."/>
            <person name="Goris M.G.A."/>
            <person name="Vinetz J.M."/>
            <person name="Sutton G.G."/>
            <person name="Nierman W.C."/>
            <person name="Fouts D.E."/>
        </authorList>
    </citation>
    <scope>NUCLEOTIDE SEQUENCE [LARGE SCALE GENOMIC DNA]</scope>
    <source>
        <strain evidence="1 2">Sao Paulo</strain>
    </source>
</reference>
<gene>
    <name evidence="1" type="ORF">LEP1GSC202_2850</name>
</gene>
<organism evidence="1 2">
    <name type="scientific">Leptospira yanagawae serovar Saopaulo str. Sao Paulo = ATCC 700523</name>
    <dbReference type="NCBI Taxonomy" id="1249483"/>
    <lineage>
        <taxon>Bacteria</taxon>
        <taxon>Pseudomonadati</taxon>
        <taxon>Spirochaetota</taxon>
        <taxon>Spirochaetia</taxon>
        <taxon>Leptospirales</taxon>
        <taxon>Leptospiraceae</taxon>
        <taxon>Leptospira</taxon>
    </lineage>
</organism>